<feature type="transmembrane region" description="Helical" evidence="5">
    <location>
        <begin position="266"/>
        <end position="286"/>
    </location>
</feature>
<dbReference type="InterPro" id="IPR007016">
    <property type="entry name" value="O-antigen_ligase-rel_domated"/>
</dbReference>
<dbReference type="AlphaFoldDB" id="A0A4R8WWS6"/>
<evidence type="ECO:0000256" key="1">
    <source>
        <dbReference type="ARBA" id="ARBA00004141"/>
    </source>
</evidence>
<evidence type="ECO:0000313" key="7">
    <source>
        <dbReference type="EMBL" id="TFC19827.1"/>
    </source>
</evidence>
<evidence type="ECO:0000256" key="4">
    <source>
        <dbReference type="ARBA" id="ARBA00023136"/>
    </source>
</evidence>
<gene>
    <name evidence="7" type="ORF">E3O19_02435</name>
</gene>
<feature type="transmembrane region" description="Helical" evidence="5">
    <location>
        <begin position="340"/>
        <end position="364"/>
    </location>
</feature>
<comment type="subcellular location">
    <subcellularLocation>
        <location evidence="1">Membrane</location>
        <topology evidence="1">Multi-pass membrane protein</topology>
    </subcellularLocation>
</comment>
<feature type="transmembrane region" description="Helical" evidence="5">
    <location>
        <begin position="12"/>
        <end position="31"/>
    </location>
</feature>
<sequence length="441" mass="47195">MPPPQRDLSTRGFFIEARWLLSTYILALMFVPANLTISALGSVGTPAVIIGLLALVLWLGAQMNRTYSTLTPAQPIRSAMLGFFIIVLISYVVATVRPIESLELNGADRGLLLIASWLGLVLLSGDGIRGVDRIESTLRLLVFTGMVVAVVGIVQFVTGAPLVDVIQIPGLSANNDLTSIYTREGFTRAAGTSTHPIEFGVILAMILPLGLHFALSDTHRNRLVRWFPVAVIAFAVPITISRSAILGVVVALVVVLPTWPAGRRRISYVTIAALLGVIYVTIPGMIGTLTKLFTGISEDGSARSRTDSYALAFDFIQRSPLFGRGFSTFLPRYRILDNQYLGLLIEVGAVGTVVLLAVFSVAIVSGFRARRLTSDPKARSLAQALVAMAAAGACSFATFDAFGFPQASGLMFLSVGMIGALSNSLKQQDQPMTPLTATLPR</sequence>
<feature type="transmembrane region" description="Helical" evidence="5">
    <location>
        <begin position="384"/>
        <end position="404"/>
    </location>
</feature>
<keyword evidence="2 5" id="KW-0812">Transmembrane</keyword>
<organism evidence="7 8">
    <name type="scientific">Cryobacterium algoritolerans</name>
    <dbReference type="NCBI Taxonomy" id="1259184"/>
    <lineage>
        <taxon>Bacteria</taxon>
        <taxon>Bacillati</taxon>
        <taxon>Actinomycetota</taxon>
        <taxon>Actinomycetes</taxon>
        <taxon>Micrococcales</taxon>
        <taxon>Microbacteriaceae</taxon>
        <taxon>Cryobacterium</taxon>
    </lineage>
</organism>
<dbReference type="RefSeq" id="WP_134565022.1">
    <property type="nucleotide sequence ID" value="NZ_SOFP01000010.1"/>
</dbReference>
<feature type="transmembrane region" description="Helical" evidence="5">
    <location>
        <begin position="111"/>
        <end position="128"/>
    </location>
</feature>
<feature type="transmembrane region" description="Helical" evidence="5">
    <location>
        <begin position="227"/>
        <end position="254"/>
    </location>
</feature>
<evidence type="ECO:0000313" key="8">
    <source>
        <dbReference type="Proteomes" id="UP000298412"/>
    </source>
</evidence>
<evidence type="ECO:0000259" key="6">
    <source>
        <dbReference type="Pfam" id="PF04932"/>
    </source>
</evidence>
<evidence type="ECO:0000256" key="2">
    <source>
        <dbReference type="ARBA" id="ARBA00022692"/>
    </source>
</evidence>
<keyword evidence="4 5" id="KW-0472">Membrane</keyword>
<comment type="caution">
    <text evidence="7">The sequence shown here is derived from an EMBL/GenBank/DDBJ whole genome shotgun (WGS) entry which is preliminary data.</text>
</comment>
<keyword evidence="8" id="KW-1185">Reference proteome</keyword>
<dbReference type="InterPro" id="IPR051533">
    <property type="entry name" value="WaaL-like"/>
</dbReference>
<dbReference type="GO" id="GO:0016020">
    <property type="term" value="C:membrane"/>
    <property type="evidence" value="ECO:0007669"/>
    <property type="project" value="UniProtKB-SubCell"/>
</dbReference>
<dbReference type="OrthoDB" id="5243524at2"/>
<reference evidence="7 8" key="1">
    <citation type="submission" date="2019-03" db="EMBL/GenBank/DDBJ databases">
        <title>Genomics of glacier-inhabiting Cryobacterium strains.</title>
        <authorList>
            <person name="Liu Q."/>
            <person name="Xin Y.-H."/>
        </authorList>
    </citation>
    <scope>NUCLEOTIDE SEQUENCE [LARGE SCALE GENOMIC DNA]</scope>
    <source>
        <strain evidence="7 8">MDT1-3</strain>
    </source>
</reference>
<feature type="domain" description="O-antigen ligase-related" evidence="6">
    <location>
        <begin position="229"/>
        <end position="356"/>
    </location>
</feature>
<accession>A0A4R8WWS6</accession>
<evidence type="ECO:0000256" key="3">
    <source>
        <dbReference type="ARBA" id="ARBA00022989"/>
    </source>
</evidence>
<protein>
    <submittedName>
        <fullName evidence="7">O-antigen ligase domain-containing protein</fullName>
    </submittedName>
</protein>
<keyword evidence="3 5" id="KW-1133">Transmembrane helix</keyword>
<name>A0A4R8WWS6_9MICO</name>
<dbReference type="Pfam" id="PF04932">
    <property type="entry name" value="Wzy_C"/>
    <property type="match status" value="1"/>
</dbReference>
<dbReference type="GO" id="GO:0016874">
    <property type="term" value="F:ligase activity"/>
    <property type="evidence" value="ECO:0007669"/>
    <property type="project" value="UniProtKB-KW"/>
</dbReference>
<keyword evidence="7" id="KW-0436">Ligase</keyword>
<dbReference type="PANTHER" id="PTHR37422">
    <property type="entry name" value="TEICHURONIC ACID BIOSYNTHESIS PROTEIN TUAE"/>
    <property type="match status" value="1"/>
</dbReference>
<dbReference type="EMBL" id="SOFP01000010">
    <property type="protein sequence ID" value="TFC19827.1"/>
    <property type="molecule type" value="Genomic_DNA"/>
</dbReference>
<feature type="transmembrane region" description="Helical" evidence="5">
    <location>
        <begin position="197"/>
        <end position="215"/>
    </location>
</feature>
<dbReference type="PANTHER" id="PTHR37422:SF13">
    <property type="entry name" value="LIPOPOLYSACCHARIDE BIOSYNTHESIS PROTEIN PA4999-RELATED"/>
    <property type="match status" value="1"/>
</dbReference>
<evidence type="ECO:0000256" key="5">
    <source>
        <dbReference type="SAM" id="Phobius"/>
    </source>
</evidence>
<dbReference type="Proteomes" id="UP000298412">
    <property type="component" value="Unassembled WGS sequence"/>
</dbReference>
<feature type="transmembrane region" description="Helical" evidence="5">
    <location>
        <begin position="140"/>
        <end position="163"/>
    </location>
</feature>
<proteinExistence type="predicted"/>
<feature type="transmembrane region" description="Helical" evidence="5">
    <location>
        <begin position="37"/>
        <end position="59"/>
    </location>
</feature>
<feature type="transmembrane region" description="Helical" evidence="5">
    <location>
        <begin position="80"/>
        <end position="99"/>
    </location>
</feature>